<keyword evidence="1" id="KW-0489">Methyltransferase</keyword>
<dbReference type="Proteomes" id="UP000755654">
    <property type="component" value="Unassembled WGS sequence"/>
</dbReference>
<evidence type="ECO:0000313" key="6">
    <source>
        <dbReference type="EMBL" id="MBU2760334.1"/>
    </source>
</evidence>
<evidence type="ECO:0000256" key="4">
    <source>
        <dbReference type="SAM" id="MobiDB-lite"/>
    </source>
</evidence>
<dbReference type="Pfam" id="PF01555">
    <property type="entry name" value="N6_N4_Mtase"/>
    <property type="match status" value="1"/>
</dbReference>
<dbReference type="Gene3D" id="3.40.50.150">
    <property type="entry name" value="Vaccinia Virus protein VP39"/>
    <property type="match status" value="2"/>
</dbReference>
<dbReference type="EC" id="2.1.1.-" evidence="3"/>
<evidence type="ECO:0000256" key="1">
    <source>
        <dbReference type="ARBA" id="ARBA00022603"/>
    </source>
</evidence>
<dbReference type="EMBL" id="JAAOMP010000102">
    <property type="protein sequence ID" value="MBU2760334.1"/>
    <property type="molecule type" value="Genomic_DNA"/>
</dbReference>
<accession>A0ABS5ZYQ6</accession>
<keyword evidence="2" id="KW-0808">Transferase</keyword>
<feature type="compositionally biased region" description="Polar residues" evidence="4">
    <location>
        <begin position="1"/>
        <end position="17"/>
    </location>
</feature>
<dbReference type="InterPro" id="IPR001091">
    <property type="entry name" value="RM_Methyltransferase"/>
</dbReference>
<proteinExistence type="inferred from homology"/>
<protein>
    <recommendedName>
        <fullName evidence="3">Methyltransferase</fullName>
        <ecNumber evidence="3">2.1.1.-</ecNumber>
    </recommendedName>
</protein>
<dbReference type="InterPro" id="IPR029063">
    <property type="entry name" value="SAM-dependent_MTases_sf"/>
</dbReference>
<feature type="region of interest" description="Disordered" evidence="4">
    <location>
        <begin position="119"/>
        <end position="163"/>
    </location>
</feature>
<sequence>MTQNSRGGSARKCSQQAGDGGTTPYGRHRVGTDTSSGKGFMGQTWDGGDVAFRPETWEAVMRVMKPGAYLMAFGGSRTFHRLAVALEDAGFVLVDTLMWLYGSGFPKSHNVAASIDKALGGSGQRTAPPKINTYDSISRDPSRHSNPADQSHTGHWGLHSSPHGLPTIELETSSAQTWNGYGTALKPAYEPILLCRKPGEKTYAANALKWGCGAMNIDRSRIAIQPDDDPRLGGKGAWRTDAMAKTVYEGGYTGELIGSSTLGRWPANVMLDEAAAEMLDAQPGVRESGVSRFFYVTKVSTKERQAGMGEKENDHPTMKPIDLARQLATLLLPPQRADGPARRLLVPFSGSGSEMIGALTAGWDEVTGVEQSTEYADIARKRLAWWAGETLVPMKKTL</sequence>
<organism evidence="6 7">
    <name type="scientific">Acidithiobacillus sulfurivorans</name>
    <dbReference type="NCBI Taxonomy" id="1958756"/>
    <lineage>
        <taxon>Bacteria</taxon>
        <taxon>Pseudomonadati</taxon>
        <taxon>Pseudomonadota</taxon>
        <taxon>Acidithiobacillia</taxon>
        <taxon>Acidithiobacillales</taxon>
        <taxon>Acidithiobacillaceae</taxon>
        <taxon>Acidithiobacillus</taxon>
    </lineage>
</organism>
<feature type="compositionally biased region" description="Polar residues" evidence="4">
    <location>
        <begin position="144"/>
        <end position="153"/>
    </location>
</feature>
<feature type="domain" description="DNA methylase N-4/N-6" evidence="5">
    <location>
        <begin position="55"/>
        <end position="380"/>
    </location>
</feature>
<evidence type="ECO:0000259" key="5">
    <source>
        <dbReference type="Pfam" id="PF01555"/>
    </source>
</evidence>
<dbReference type="SUPFAM" id="SSF53335">
    <property type="entry name" value="S-adenosyl-L-methionine-dependent methyltransferases"/>
    <property type="match status" value="2"/>
</dbReference>
<feature type="region of interest" description="Disordered" evidence="4">
    <location>
        <begin position="1"/>
        <end position="41"/>
    </location>
</feature>
<dbReference type="InterPro" id="IPR002941">
    <property type="entry name" value="DNA_methylase_N4/N6"/>
</dbReference>
<evidence type="ECO:0000256" key="2">
    <source>
        <dbReference type="ARBA" id="ARBA00022679"/>
    </source>
</evidence>
<evidence type="ECO:0000313" key="7">
    <source>
        <dbReference type="Proteomes" id="UP000755654"/>
    </source>
</evidence>
<comment type="similarity">
    <text evidence="3">Belongs to the N(4)/N(6)-methyltransferase family.</text>
</comment>
<gene>
    <name evidence="6" type="ORF">HAP95_09275</name>
</gene>
<reference evidence="6 7" key="1">
    <citation type="journal article" date="2021" name="ISME J.">
        <title>Genomic evolution of the class Acidithiobacillia: deep-branching Proteobacteria living in extreme acidic conditions.</title>
        <authorList>
            <person name="Moya-Beltran A."/>
            <person name="Beard S."/>
            <person name="Rojas-Villalobos C."/>
            <person name="Issotta F."/>
            <person name="Gallardo Y."/>
            <person name="Ulloa R."/>
            <person name="Giaveno A."/>
            <person name="Degli Esposti M."/>
            <person name="Johnson D.B."/>
            <person name="Quatrini R."/>
        </authorList>
    </citation>
    <scope>NUCLEOTIDE SEQUENCE [LARGE SCALE GENOMIC DNA]</scope>
    <source>
        <strain evidence="6 7">RW2</strain>
    </source>
</reference>
<evidence type="ECO:0000256" key="3">
    <source>
        <dbReference type="RuleBase" id="RU362026"/>
    </source>
</evidence>
<dbReference type="PRINTS" id="PR00508">
    <property type="entry name" value="S21N4MTFRASE"/>
</dbReference>
<keyword evidence="7" id="KW-1185">Reference proteome</keyword>
<comment type="caution">
    <text evidence="6">The sequence shown here is derived from an EMBL/GenBank/DDBJ whole genome shotgun (WGS) entry which is preliminary data.</text>
</comment>
<name>A0ABS5ZYQ6_9PROT</name>